<proteinExistence type="predicted"/>
<feature type="transmembrane region" description="Helical" evidence="1">
    <location>
        <begin position="31"/>
        <end position="54"/>
    </location>
</feature>
<accession>A0A3M8CHQ3</accession>
<feature type="transmembrane region" description="Helical" evidence="1">
    <location>
        <begin position="74"/>
        <end position="99"/>
    </location>
</feature>
<comment type="caution">
    <text evidence="2">The sequence shown here is derived from an EMBL/GenBank/DDBJ whole genome shotgun (WGS) entry which is preliminary data.</text>
</comment>
<evidence type="ECO:0000313" key="2">
    <source>
        <dbReference type="EMBL" id="RNB75063.1"/>
    </source>
</evidence>
<name>A0A3M8CHQ3_9BACL</name>
<organism evidence="2 3">
    <name type="scientific">Brevibacillus panacihumi</name>
    <dbReference type="NCBI Taxonomy" id="497735"/>
    <lineage>
        <taxon>Bacteria</taxon>
        <taxon>Bacillati</taxon>
        <taxon>Bacillota</taxon>
        <taxon>Bacilli</taxon>
        <taxon>Bacillales</taxon>
        <taxon>Paenibacillaceae</taxon>
        <taxon>Brevibacillus</taxon>
    </lineage>
</organism>
<gene>
    <name evidence="2" type="ORF">EDM58_19060</name>
</gene>
<keyword evidence="1" id="KW-0472">Membrane</keyword>
<dbReference type="AlphaFoldDB" id="A0A3M8CHQ3"/>
<dbReference type="EMBL" id="RHHT01000046">
    <property type="protein sequence ID" value="RNB75063.1"/>
    <property type="molecule type" value="Genomic_DNA"/>
</dbReference>
<keyword evidence="1" id="KW-1133">Transmembrane helix</keyword>
<dbReference type="Proteomes" id="UP000281915">
    <property type="component" value="Unassembled WGS sequence"/>
</dbReference>
<dbReference type="InterPro" id="IPR024563">
    <property type="entry name" value="YqhR"/>
</dbReference>
<evidence type="ECO:0000313" key="3">
    <source>
        <dbReference type="Proteomes" id="UP000281915"/>
    </source>
</evidence>
<feature type="transmembrane region" description="Helical" evidence="1">
    <location>
        <begin position="138"/>
        <end position="154"/>
    </location>
</feature>
<protein>
    <submittedName>
        <fullName evidence="2">Uncharacterized protein</fullName>
    </submittedName>
</protein>
<dbReference type="Pfam" id="PF11085">
    <property type="entry name" value="YqhR"/>
    <property type="match status" value="1"/>
</dbReference>
<reference evidence="2 3" key="1">
    <citation type="submission" date="2018-10" db="EMBL/GenBank/DDBJ databases">
        <title>Phylogenomics of Brevibacillus.</title>
        <authorList>
            <person name="Dunlap C."/>
        </authorList>
    </citation>
    <scope>NUCLEOTIDE SEQUENCE [LARGE SCALE GENOMIC DNA]</scope>
    <source>
        <strain evidence="2 3">JCM 15085</strain>
    </source>
</reference>
<evidence type="ECO:0000256" key="1">
    <source>
        <dbReference type="SAM" id="Phobius"/>
    </source>
</evidence>
<feature type="transmembrane region" description="Helical" evidence="1">
    <location>
        <begin position="106"/>
        <end position="126"/>
    </location>
</feature>
<dbReference type="RefSeq" id="WP_122914730.1">
    <property type="nucleotide sequence ID" value="NZ_RHHT01000046.1"/>
</dbReference>
<sequence length="159" mass="18157">MERVKIGIRQKENLHEQGRERARNRITLQKFLEIAFWGTVFWGIIRLVIHFLNFTPYGLASYGRPFLGIAGEKTFAGTALGILVLFTGTLVASFIYRLVFFRTRNWWSGLVLGAVVGAAIGFFFRFEKWELSTLSTEAAWFLSYGLFIGMTLTLESSDQ</sequence>
<keyword evidence="1" id="KW-0812">Transmembrane</keyword>